<gene>
    <name evidence="12" type="ORF">HZU75_09510</name>
</gene>
<name>A0A7D5ZGZ6_9NEIS</name>
<keyword evidence="5 7" id="KW-0807">Transducer</keyword>
<dbReference type="Proteomes" id="UP000510822">
    <property type="component" value="Chromosome"/>
</dbReference>
<dbReference type="GO" id="GO:0016020">
    <property type="term" value="C:membrane"/>
    <property type="evidence" value="ECO:0007669"/>
    <property type="project" value="UniProtKB-SubCell"/>
</dbReference>
<evidence type="ECO:0000256" key="3">
    <source>
        <dbReference type="ARBA" id="ARBA00022989"/>
    </source>
</evidence>
<feature type="transmembrane region" description="Helical" evidence="9">
    <location>
        <begin position="66"/>
        <end position="87"/>
    </location>
</feature>
<keyword evidence="2 9" id="KW-0812">Transmembrane</keyword>
<evidence type="ECO:0000256" key="6">
    <source>
        <dbReference type="ARBA" id="ARBA00029447"/>
    </source>
</evidence>
<dbReference type="InterPro" id="IPR003660">
    <property type="entry name" value="HAMP_dom"/>
</dbReference>
<evidence type="ECO:0000256" key="7">
    <source>
        <dbReference type="PROSITE-ProRule" id="PRU00284"/>
    </source>
</evidence>
<dbReference type="Gene3D" id="1.10.287.950">
    <property type="entry name" value="Methyl-accepting chemotaxis protein"/>
    <property type="match status" value="1"/>
</dbReference>
<keyword evidence="3 9" id="KW-1133">Transmembrane helix</keyword>
<dbReference type="Pfam" id="PF13675">
    <property type="entry name" value="PilJ"/>
    <property type="match status" value="1"/>
</dbReference>
<keyword evidence="4 9" id="KW-0472">Membrane</keyword>
<keyword evidence="13" id="KW-1185">Reference proteome</keyword>
<organism evidence="12 13">
    <name type="scientific">Chitinibacter fontanus</name>
    <dbReference type="NCBI Taxonomy" id="1737446"/>
    <lineage>
        <taxon>Bacteria</taxon>
        <taxon>Pseudomonadati</taxon>
        <taxon>Pseudomonadota</taxon>
        <taxon>Betaproteobacteria</taxon>
        <taxon>Neisseriales</taxon>
        <taxon>Chitinibacteraceae</taxon>
        <taxon>Chitinibacter</taxon>
    </lineage>
</organism>
<feature type="transmembrane region" description="Helical" evidence="9">
    <location>
        <begin position="353"/>
        <end position="377"/>
    </location>
</feature>
<dbReference type="PROSITE" id="PS50885">
    <property type="entry name" value="HAMP"/>
    <property type="match status" value="1"/>
</dbReference>
<dbReference type="EMBL" id="CP058952">
    <property type="protein sequence ID" value="QLI81749.1"/>
    <property type="molecule type" value="Genomic_DNA"/>
</dbReference>
<accession>A0A7D5ZGZ6</accession>
<dbReference type="PANTHER" id="PTHR32089:SF119">
    <property type="entry name" value="METHYL-ACCEPTING CHEMOTAXIS PROTEIN CTPL"/>
    <property type="match status" value="1"/>
</dbReference>
<dbReference type="SUPFAM" id="SSF58104">
    <property type="entry name" value="Methyl-accepting chemotaxis protein (MCP) signaling domain"/>
    <property type="match status" value="1"/>
</dbReference>
<keyword evidence="8" id="KW-0175">Coiled coil</keyword>
<dbReference type="AlphaFoldDB" id="A0A7D5ZGZ6"/>
<dbReference type="GO" id="GO:0007165">
    <property type="term" value="P:signal transduction"/>
    <property type="evidence" value="ECO:0007669"/>
    <property type="project" value="UniProtKB-KW"/>
</dbReference>
<dbReference type="SMART" id="SM00283">
    <property type="entry name" value="MA"/>
    <property type="match status" value="1"/>
</dbReference>
<evidence type="ECO:0000256" key="9">
    <source>
        <dbReference type="SAM" id="Phobius"/>
    </source>
</evidence>
<dbReference type="PANTHER" id="PTHR32089">
    <property type="entry name" value="METHYL-ACCEPTING CHEMOTAXIS PROTEIN MCPB"/>
    <property type="match status" value="1"/>
</dbReference>
<evidence type="ECO:0000259" key="11">
    <source>
        <dbReference type="PROSITE" id="PS50885"/>
    </source>
</evidence>
<evidence type="ECO:0000256" key="1">
    <source>
        <dbReference type="ARBA" id="ARBA00004141"/>
    </source>
</evidence>
<evidence type="ECO:0000256" key="2">
    <source>
        <dbReference type="ARBA" id="ARBA00022692"/>
    </source>
</evidence>
<feature type="domain" description="Methyl-accepting transducer" evidence="10">
    <location>
        <begin position="452"/>
        <end position="688"/>
    </location>
</feature>
<feature type="coiled-coil region" evidence="8">
    <location>
        <begin position="96"/>
        <end position="145"/>
    </location>
</feature>
<proteinExistence type="inferred from homology"/>
<reference evidence="12 13" key="1">
    <citation type="journal article" date="2016" name="Int. J. Syst. Evol. Microbiol.">
        <title>Chitinibacter fontanus sp. nov., isolated from a spring.</title>
        <authorList>
            <person name="Sheu S.Y."/>
            <person name="Li Y.S."/>
            <person name="Young C.C."/>
            <person name="Chen W.M."/>
        </authorList>
    </citation>
    <scope>NUCLEOTIDE SEQUENCE [LARGE SCALE GENOMIC DNA]</scope>
    <source>
        <strain evidence="12 13">STM-7</strain>
    </source>
</reference>
<protein>
    <submittedName>
        <fullName evidence="12">Type IV pili methyl-accepting chemotaxis transducer N-terminal domain-containing protein</fullName>
    </submittedName>
</protein>
<evidence type="ECO:0000256" key="8">
    <source>
        <dbReference type="SAM" id="Coils"/>
    </source>
</evidence>
<evidence type="ECO:0000256" key="5">
    <source>
        <dbReference type="ARBA" id="ARBA00023224"/>
    </source>
</evidence>
<evidence type="ECO:0000259" key="10">
    <source>
        <dbReference type="PROSITE" id="PS50111"/>
    </source>
</evidence>
<evidence type="ECO:0000256" key="4">
    <source>
        <dbReference type="ARBA" id="ARBA00023136"/>
    </source>
</evidence>
<dbReference type="InterPro" id="IPR029095">
    <property type="entry name" value="NarX-like_N"/>
</dbReference>
<evidence type="ECO:0000313" key="12">
    <source>
        <dbReference type="EMBL" id="QLI81749.1"/>
    </source>
</evidence>
<dbReference type="RefSeq" id="WP_180305857.1">
    <property type="nucleotide sequence ID" value="NZ_CP058952.1"/>
</dbReference>
<evidence type="ECO:0000313" key="13">
    <source>
        <dbReference type="Proteomes" id="UP000510822"/>
    </source>
</evidence>
<dbReference type="Pfam" id="PF00015">
    <property type="entry name" value="MCPsignal"/>
    <property type="match status" value="1"/>
</dbReference>
<feature type="domain" description="HAMP" evidence="11">
    <location>
        <begin position="396"/>
        <end position="447"/>
    </location>
</feature>
<dbReference type="InterPro" id="IPR004089">
    <property type="entry name" value="MCPsignal_dom"/>
</dbReference>
<comment type="similarity">
    <text evidence="6">Belongs to the methyl-accepting chemotaxis (MCP) protein family.</text>
</comment>
<comment type="subcellular location">
    <subcellularLocation>
        <location evidence="1">Membrane</location>
        <topology evidence="1">Multi-pass membrane protein</topology>
    </subcellularLocation>
</comment>
<dbReference type="KEGG" id="cfon:HZU75_09510"/>
<sequence length="725" mass="78180">MGVVDKIKGLFSGSDQAGKTADKKQSFDPSRTTWILDKMRLPEGGDAKALKPLPVIGHMAPRQQMAILLVVMIASLLVFALTAFLSFQAAENNAKHQAIATEMQMLSQRLARASNQSVQGNADSFQILEEAYQKFDENLKELTDSRSIFSLFQVSGSEQLEKLNETWNASYRPNPSRPTVDTILKQKPQLITIGKSVDGINTNDAKLLEQTQQLTSMLSDAGANARELDYANQLSMLSQRMSKNANAMLASELINPEVVFLLGKDVSTFNEIVKGFSEGNAELQLRAVQTSALAEKLEQINVLFKDFEVVVASFSKNMQPLVNTRLANQAIVRDSDKLLSDSIELANQYQNKVGGFIVSALEVVLIVISLGSLLLLVKVFNQESVKRRLASESENRKNQDAILRLLNEMGDLADGDLTIRASVTEDLTGAIADSINFTIEELRSLITGINRATEKVNSATTEAQTISEQLLFAAQKQSEEIETTNHNVEQIVHSIQGVSSTAAESAQVAQASLTVAEQGAEAVNNQIKGMGEIREQIQETAKRIKRLGESSQEIGEIVELISDITEQTNVLALNAAIQAAAAGEAGRGFSVVAEEVQRLAERSGEATKQIGAIVKTIQADTHDAVAAMEISTQGVVEGAKLSDAAGTALAEIGKVSRELARLIESIANETEDQTALATKVTSTMRDILAITEQTTEGTKKSAAAVGELTGLAAELKSSVSGFKLS</sequence>
<dbReference type="PROSITE" id="PS50111">
    <property type="entry name" value="CHEMOTAXIS_TRANSDUC_2"/>
    <property type="match status" value="1"/>
</dbReference>